<name>A0A915YCB3_9BACT</name>
<evidence type="ECO:0000313" key="3">
    <source>
        <dbReference type="Proteomes" id="UP001060919"/>
    </source>
</evidence>
<dbReference type="EMBL" id="AP026867">
    <property type="protein sequence ID" value="BDS10447.1"/>
    <property type="molecule type" value="Genomic_DNA"/>
</dbReference>
<evidence type="ECO:0000313" key="2">
    <source>
        <dbReference type="EMBL" id="BDS10447.1"/>
    </source>
</evidence>
<dbReference type="AlphaFoldDB" id="A0A915YCB3"/>
<dbReference type="Gene3D" id="2.130.10.10">
    <property type="entry name" value="YVTN repeat-like/Quinoprotein amine dehydrogenase"/>
    <property type="match status" value="4"/>
</dbReference>
<organism evidence="2 3">
    <name type="scientific">Aureispira anguillae</name>
    <dbReference type="NCBI Taxonomy" id="2864201"/>
    <lineage>
        <taxon>Bacteria</taxon>
        <taxon>Pseudomonadati</taxon>
        <taxon>Bacteroidota</taxon>
        <taxon>Saprospiria</taxon>
        <taxon>Saprospirales</taxon>
        <taxon>Saprospiraceae</taxon>
        <taxon>Aureispira</taxon>
    </lineage>
</organism>
<reference evidence="2" key="1">
    <citation type="submission" date="2022-09" db="EMBL/GenBank/DDBJ databases">
        <title>Aureispira anguillicida sp. nov., isolated from Leptocephalus of Japanese eel Anguilla japonica.</title>
        <authorList>
            <person name="Yuasa K."/>
            <person name="Mekata T."/>
            <person name="Ikunari K."/>
        </authorList>
    </citation>
    <scope>NUCLEOTIDE SEQUENCE</scope>
    <source>
        <strain evidence="2">EL160426</strain>
    </source>
</reference>
<dbReference type="InterPro" id="IPR036278">
    <property type="entry name" value="Sialidase_sf"/>
</dbReference>
<dbReference type="SUPFAM" id="SSF50939">
    <property type="entry name" value="Sialidases"/>
    <property type="match status" value="2"/>
</dbReference>
<feature type="chain" id="PRO_5037869561" evidence="1">
    <location>
        <begin position="20"/>
        <end position="1099"/>
    </location>
</feature>
<keyword evidence="1" id="KW-0732">Signal</keyword>
<dbReference type="RefSeq" id="WP_264791757.1">
    <property type="nucleotide sequence ID" value="NZ_AP026867.1"/>
</dbReference>
<dbReference type="InterPro" id="IPR052025">
    <property type="entry name" value="Xyloglucanase_GH74"/>
</dbReference>
<proteinExistence type="predicted"/>
<dbReference type="InterPro" id="IPR015943">
    <property type="entry name" value="WD40/YVTN_repeat-like_dom_sf"/>
</dbReference>
<dbReference type="KEGG" id="aup:AsAng_0011550"/>
<dbReference type="GO" id="GO:0016787">
    <property type="term" value="F:hydrolase activity"/>
    <property type="evidence" value="ECO:0007669"/>
    <property type="project" value="UniProtKB-KW"/>
</dbReference>
<dbReference type="GO" id="GO:0010411">
    <property type="term" value="P:xyloglucan metabolic process"/>
    <property type="evidence" value="ECO:0007669"/>
    <property type="project" value="TreeGrafter"/>
</dbReference>
<dbReference type="CDD" id="cd15482">
    <property type="entry name" value="Sialidase_non-viral"/>
    <property type="match status" value="1"/>
</dbReference>
<accession>A0A915YCB3</accession>
<sequence length="1099" mass="122660">MKKLFLLLAISAMPSLFFAQKGKKGKKDKNKTEQKKAGQNFNALKFRCIGPAFTSGRIADIAVNPKKTSEYYIAVASGNVWKTTNAGTTYKPIFENYGSYSIGCVTIAPSNENIVWVGTGENNNQRSVAYGDGVYKSEDGGKSWKNMGLKKSEHIGMIRVHPTNPNIVYVAAYGPLWSAGGERGLYKTEDGGKTWKAILEIDKHTGVSEVHLDPRDPNVLYAVSHQRRRHVFTYLGGGPGSGIHKSEDGGKTWKKLAGGLPSGDFLGRIGLAISPANPDYVYAIVEASKGKKGTYRSTDRGASWTKRSSYSTSGNYYQEIYCDLYDVNKVYSMNTWFHHSIDGGKTFKRTGEKHKHVDNHCMWVDPTNTDHWIVGCDGGIYETWNHATDWQFKANLPVTQFYKVAVDNAKPFYNIYGGTQDNNSMGGPSRTTNSAGIVNSDWYITNGGDGFESQIDPTNPDIVYAQAQYGWLVRYDKKSGERVGIKPRPEEGESAYRWNWDAPLLISPHNPKRLYFAANKVFKSETRGDDWEVISEDLTQQIDRNTLKVMDRVWSADAVMKNKSTSIYGNIVALDESPLQENLLYIGTDDGLIQVSEDAKTWTKIAAVTGVPANTYVNALVTSQHDKHTVYAVFNNHKNGDFKPYIYKSIDKGATWTAVHGDLPARGSVYDIAEDHVDKNLLFAGTEFGIFFSKNGGVNWHQLKGGIPTIAIRDVEIQKRENDLVLASFGRGFYVLDDYSPLRNYKDEDKKELAVLYPIKDAWIFIERAPLGLRGIASQGESYYAAPNPPVGAVFSYLFSDTTMMTSKDARYKLEAKLTKEKKDIPYPTLDALHQEDWEQKPYAIMTITNKAGEVVRRIKTTPRKGMNRLVWDFRYESLIPVQLKERKPGRYGSAPTGALAAPGEYFAQLAKVVAGKVTILTEKVPFKIKSLNNATLSAEDKAALTAFEVKLAKMRRAGRGVGSVYSAMNNRVAHLQKGILLTPNADLKLLETAEKLRLQLKALGVELYGDGSLSKREFEAEPGLFERMESPIWNMWDATSAPSKTALKNYTLVGKMFEQFLAKLNGVKDEINQLEKQLNDLGGPYTPGRIQIPDWKME</sequence>
<keyword evidence="2" id="KW-0378">Hydrolase</keyword>
<dbReference type="PANTHER" id="PTHR43739:SF5">
    <property type="entry name" value="EXO-ALPHA-SIALIDASE"/>
    <property type="match status" value="1"/>
</dbReference>
<keyword evidence="3" id="KW-1185">Reference proteome</keyword>
<evidence type="ECO:0000256" key="1">
    <source>
        <dbReference type="SAM" id="SignalP"/>
    </source>
</evidence>
<dbReference type="PANTHER" id="PTHR43739">
    <property type="entry name" value="XYLOGLUCANASE (EUROFUNG)"/>
    <property type="match status" value="1"/>
</dbReference>
<protein>
    <submittedName>
        <fullName evidence="2">Glycosyl hydrolase</fullName>
    </submittedName>
</protein>
<feature type="signal peptide" evidence="1">
    <location>
        <begin position="1"/>
        <end position="19"/>
    </location>
</feature>
<dbReference type="Proteomes" id="UP001060919">
    <property type="component" value="Chromosome"/>
</dbReference>
<gene>
    <name evidence="2" type="ORF">AsAng_0011550</name>
</gene>